<feature type="compositionally biased region" description="Basic and acidic residues" evidence="2">
    <location>
        <begin position="32"/>
        <end position="59"/>
    </location>
</feature>
<organism evidence="3 4">
    <name type="scientific">Brachionus plicatilis</name>
    <name type="common">Marine rotifer</name>
    <name type="synonym">Brachionus muelleri</name>
    <dbReference type="NCBI Taxonomy" id="10195"/>
    <lineage>
        <taxon>Eukaryota</taxon>
        <taxon>Metazoa</taxon>
        <taxon>Spiralia</taxon>
        <taxon>Gnathifera</taxon>
        <taxon>Rotifera</taxon>
        <taxon>Eurotatoria</taxon>
        <taxon>Monogononta</taxon>
        <taxon>Pseudotrocha</taxon>
        <taxon>Ploima</taxon>
        <taxon>Brachionidae</taxon>
        <taxon>Brachionus</taxon>
    </lineage>
</organism>
<dbReference type="AlphaFoldDB" id="A0A3M7T0A8"/>
<accession>A0A3M7T0A8</accession>
<dbReference type="EMBL" id="REGN01000499">
    <property type="protein sequence ID" value="RNA41466.1"/>
    <property type="molecule type" value="Genomic_DNA"/>
</dbReference>
<evidence type="ECO:0000313" key="3">
    <source>
        <dbReference type="EMBL" id="RNA41466.1"/>
    </source>
</evidence>
<dbReference type="Proteomes" id="UP000276133">
    <property type="component" value="Unassembled WGS sequence"/>
</dbReference>
<proteinExistence type="predicted"/>
<evidence type="ECO:0000256" key="2">
    <source>
        <dbReference type="SAM" id="MobiDB-lite"/>
    </source>
</evidence>
<evidence type="ECO:0000256" key="1">
    <source>
        <dbReference type="SAM" id="Coils"/>
    </source>
</evidence>
<feature type="coiled-coil region" evidence="1">
    <location>
        <begin position="93"/>
        <end position="169"/>
    </location>
</feature>
<evidence type="ECO:0000313" key="4">
    <source>
        <dbReference type="Proteomes" id="UP000276133"/>
    </source>
</evidence>
<sequence length="644" mass="75850">MKMKNRQQIMFNNRYCCVPPLRDGQSCSQNLRRGDKRSQKEDGMDSCLREESEREEASKANETANEFADAYERAAMDHKALSLRTDSTKDESIRQANEELKQLAAQIEQYQNSMETIVEQMTELSQRINQCDMNISEHEKRVAHIDQQMNSLSDMLTNEQGEMSQVQRQMLQNVDLYLNSVDKQVSARIQLQLSNIQLNSRAELAKNLNQVFASLKEELGAEAQQLVDEKISLQKDIEVVLKQKELREQEIEAVRDKELNAIKSQMNTQKELAELEELRKKLKNEQQTNTENNVTDEIMVIKDFKREQSDNKLTLDDQANIDLKLYASIFFKNKFPKFHDLVIKITQTTKKERNLVIGKLEFLINAYSTGLYQRLVDENKKVSNMDKLKSLVQKDPTKELESSKLFDEINKNPYSLDLVYEKLATLYFKHTSQPQQCQSLNLTNCETYLKHISLDDHYESTKNDCLTQLEKDLAVFSQRIYEKKISKEKVLRVIKLVQDYMEQIEQQICMFKVTALAVIEGRINFFYDSIITYINNSLDSGECETIWPLLDDLIKLIELLRLQFDKINKTNVWSEWNLMKNQIYLLDNLVQQVEYVSFLSLNYLKFYLRQNYELVFTELRLFENKKIILEEPRYFWTFCKKLLN</sequence>
<keyword evidence="4" id="KW-1185">Reference proteome</keyword>
<protein>
    <submittedName>
        <fullName evidence="3">Uncharacterized protein</fullName>
    </submittedName>
</protein>
<reference evidence="3 4" key="1">
    <citation type="journal article" date="2018" name="Sci. Rep.">
        <title>Genomic signatures of local adaptation to the degree of environmental predictability in rotifers.</title>
        <authorList>
            <person name="Franch-Gras L."/>
            <person name="Hahn C."/>
            <person name="Garcia-Roger E.M."/>
            <person name="Carmona M.J."/>
            <person name="Serra M."/>
            <person name="Gomez A."/>
        </authorList>
    </citation>
    <scope>NUCLEOTIDE SEQUENCE [LARGE SCALE GENOMIC DNA]</scope>
    <source>
        <strain evidence="3">HYR1</strain>
    </source>
</reference>
<gene>
    <name evidence="3" type="ORF">BpHYR1_045093</name>
</gene>
<feature type="coiled-coil region" evidence="1">
    <location>
        <begin position="265"/>
        <end position="295"/>
    </location>
</feature>
<feature type="region of interest" description="Disordered" evidence="2">
    <location>
        <begin position="27"/>
        <end position="63"/>
    </location>
</feature>
<keyword evidence="1" id="KW-0175">Coiled coil</keyword>
<comment type="caution">
    <text evidence="3">The sequence shown here is derived from an EMBL/GenBank/DDBJ whole genome shotgun (WGS) entry which is preliminary data.</text>
</comment>
<dbReference type="Gene3D" id="1.20.5.340">
    <property type="match status" value="1"/>
</dbReference>
<name>A0A3M7T0A8_BRAPC</name>